<name>A0AAD2CXA4_9STRA</name>
<protein>
    <submittedName>
        <fullName evidence="2">Uncharacterized protein</fullName>
    </submittedName>
</protein>
<feature type="compositionally biased region" description="Basic and acidic residues" evidence="1">
    <location>
        <begin position="262"/>
        <end position="284"/>
    </location>
</feature>
<evidence type="ECO:0000313" key="3">
    <source>
        <dbReference type="Proteomes" id="UP001295423"/>
    </source>
</evidence>
<evidence type="ECO:0000256" key="1">
    <source>
        <dbReference type="SAM" id="MobiDB-lite"/>
    </source>
</evidence>
<proteinExistence type="predicted"/>
<dbReference type="EMBL" id="CAKOGP040000890">
    <property type="protein sequence ID" value="CAJ1940170.1"/>
    <property type="molecule type" value="Genomic_DNA"/>
</dbReference>
<dbReference type="Proteomes" id="UP001295423">
    <property type="component" value="Unassembled WGS sequence"/>
</dbReference>
<accession>A0AAD2CXA4</accession>
<gene>
    <name evidence="2" type="ORF">CYCCA115_LOCUS6908</name>
</gene>
<reference evidence="2" key="1">
    <citation type="submission" date="2023-08" db="EMBL/GenBank/DDBJ databases">
        <authorList>
            <person name="Audoor S."/>
            <person name="Bilcke G."/>
        </authorList>
    </citation>
    <scope>NUCLEOTIDE SEQUENCE</scope>
</reference>
<feature type="region of interest" description="Disordered" evidence="1">
    <location>
        <begin position="393"/>
        <end position="416"/>
    </location>
</feature>
<feature type="compositionally biased region" description="Basic and acidic residues" evidence="1">
    <location>
        <begin position="563"/>
        <end position="580"/>
    </location>
</feature>
<feature type="compositionally biased region" description="Polar residues" evidence="1">
    <location>
        <begin position="546"/>
        <end position="560"/>
    </location>
</feature>
<keyword evidence="3" id="KW-1185">Reference proteome</keyword>
<comment type="caution">
    <text evidence="2">The sequence shown here is derived from an EMBL/GenBank/DDBJ whole genome shotgun (WGS) entry which is preliminary data.</text>
</comment>
<sequence length="580" mass="64450">MIETMKPSHVIVHIHTGPKSNVSNLKEEIAKFLEDRHDRISKRLCLRSSVRSILEEAIGGKIKSCNACESWKSDGTIDGSSQNETTETDSFWDHSKHTDIWGEGDFISVDVTRVSTLQAMAQSPTDTWDYSKMRHFVAQDGSAATSRNTTQSQNWWDRPLWAWKRNELILAHGAMLAVEMTEDLKNPILLPSQKVKVIVSNTKAIPAISASGDWPYQIAVPGGTNSWDTEKEEKIGDMCPTRSCSHLVTSTDYEIASQMCEKDKHEPNHQDGEDEQHGKEKNRLSAEVSGLQRIDFHNTLLHDFNEDESKCKPSSSGATESLANIPITLSPKDSIATMDPKVSMEHASELRLEIAIESSSIGESRSPSTVPPHAMQSLIVTPVHQHDHPLTNFHECPGSHETGDGSSQSENTDSVQKDWADTQVIVLGEVGEVDNPLSTPTQQANLQSATVSPNDMQKVEEECKAGGTEFSEVNRSDDFSDSSRPPSRAIVSSSPQLDSQGIDLSMLSQIPQELRSEARLALAVSHQRRPRKRFRPPTDSHLYKWLSSTSSKASKVQRTENPLLKDKERPSSIKDFFHTT</sequence>
<feature type="region of interest" description="Disordered" evidence="1">
    <location>
        <begin position="433"/>
        <end position="497"/>
    </location>
</feature>
<evidence type="ECO:0000313" key="2">
    <source>
        <dbReference type="EMBL" id="CAJ1940170.1"/>
    </source>
</evidence>
<feature type="compositionally biased region" description="Polar residues" evidence="1">
    <location>
        <begin position="404"/>
        <end position="414"/>
    </location>
</feature>
<feature type="compositionally biased region" description="Basic residues" evidence="1">
    <location>
        <begin position="526"/>
        <end position="535"/>
    </location>
</feature>
<dbReference type="AlphaFoldDB" id="A0AAD2CXA4"/>
<organism evidence="2 3">
    <name type="scientific">Cylindrotheca closterium</name>
    <dbReference type="NCBI Taxonomy" id="2856"/>
    <lineage>
        <taxon>Eukaryota</taxon>
        <taxon>Sar</taxon>
        <taxon>Stramenopiles</taxon>
        <taxon>Ochrophyta</taxon>
        <taxon>Bacillariophyta</taxon>
        <taxon>Bacillariophyceae</taxon>
        <taxon>Bacillariophycidae</taxon>
        <taxon>Bacillariales</taxon>
        <taxon>Bacillariaceae</taxon>
        <taxon>Cylindrotheca</taxon>
    </lineage>
</organism>
<feature type="region of interest" description="Disordered" evidence="1">
    <location>
        <begin position="262"/>
        <end position="289"/>
    </location>
</feature>
<feature type="region of interest" description="Disordered" evidence="1">
    <location>
        <begin position="526"/>
        <end position="580"/>
    </location>
</feature>
<feature type="compositionally biased region" description="Polar residues" evidence="1">
    <location>
        <begin position="436"/>
        <end position="455"/>
    </location>
</feature>